<keyword evidence="4" id="KW-0158">Chromosome</keyword>
<dbReference type="GO" id="GO:0007059">
    <property type="term" value="P:chromosome segregation"/>
    <property type="evidence" value="ECO:0007669"/>
    <property type="project" value="InterPro"/>
</dbReference>
<proteinExistence type="inferred from homology"/>
<gene>
    <name evidence="7" type="ORF">CUNI_LOCUS11722</name>
</gene>
<dbReference type="GO" id="GO:0000775">
    <property type="term" value="C:chromosome, centromeric region"/>
    <property type="evidence" value="ECO:0007669"/>
    <property type="project" value="UniProtKB-SubCell"/>
</dbReference>
<dbReference type="AlphaFoldDB" id="A0A8S3Z9C9"/>
<evidence type="ECO:0000256" key="5">
    <source>
        <dbReference type="ARBA" id="ARBA00023242"/>
    </source>
</evidence>
<keyword evidence="8" id="KW-1185">Reference proteome</keyword>
<dbReference type="PANTHER" id="PTHR46790:SF1">
    <property type="entry name" value="CENTROMERE PROTEIN N"/>
    <property type="match status" value="1"/>
</dbReference>
<sequence>MDLQREIITSVISRCRVSSVRETLACWDRLSSSQLNNSVFKNGTKRKMVEHLVEFVQENRLNDDILGDLELVYMQLHSRRKIWLVYQLLGNDVSLNLDPRTLRSKFLKSLQLKWKDGRVLGNMRVFAGAVWLRMNLGQSMIRGGSGKLPRVYNPNHSVFIVTFPGSPYVFINKAAPRLLNVVTEGVVDALNADSLKDIKLSGHQVSSLADIVLTKNSKSMLNRYREQEDRENPLLVGQERKRKAVDPFTETEGLVDEERQQKRIKRVVLEKKLGSEPQPVLETLDYKFNVDFHGQELSGMKCSTSVEIKGTSVLNGLYQIAASGLVKFPLPKHLTAVTSSARNSFTIESAHKK</sequence>
<evidence type="ECO:0008006" key="9">
    <source>
        <dbReference type="Google" id="ProtNLM"/>
    </source>
</evidence>
<keyword evidence="6" id="KW-0137">Centromere</keyword>
<evidence type="ECO:0000313" key="8">
    <source>
        <dbReference type="Proteomes" id="UP000678393"/>
    </source>
</evidence>
<dbReference type="PANTHER" id="PTHR46790">
    <property type="entry name" value="CENTROMERE PROTEIN N"/>
    <property type="match status" value="1"/>
</dbReference>
<dbReference type="EMBL" id="CAJHNH020002275">
    <property type="protein sequence ID" value="CAG5126164.1"/>
    <property type="molecule type" value="Genomic_DNA"/>
</dbReference>
<evidence type="ECO:0000256" key="6">
    <source>
        <dbReference type="ARBA" id="ARBA00023328"/>
    </source>
</evidence>
<evidence type="ECO:0000256" key="4">
    <source>
        <dbReference type="ARBA" id="ARBA00022454"/>
    </source>
</evidence>
<accession>A0A8S3Z9C9</accession>
<dbReference type="InterPro" id="IPR007902">
    <property type="entry name" value="Chl4/mis15/CENP-N"/>
</dbReference>
<keyword evidence="5" id="KW-0539">Nucleus</keyword>
<dbReference type="Pfam" id="PF05238">
    <property type="entry name" value="CENP-N"/>
    <property type="match status" value="1"/>
</dbReference>
<organism evidence="7 8">
    <name type="scientific">Candidula unifasciata</name>
    <dbReference type="NCBI Taxonomy" id="100452"/>
    <lineage>
        <taxon>Eukaryota</taxon>
        <taxon>Metazoa</taxon>
        <taxon>Spiralia</taxon>
        <taxon>Lophotrochozoa</taxon>
        <taxon>Mollusca</taxon>
        <taxon>Gastropoda</taxon>
        <taxon>Heterobranchia</taxon>
        <taxon>Euthyneura</taxon>
        <taxon>Panpulmonata</taxon>
        <taxon>Eupulmonata</taxon>
        <taxon>Stylommatophora</taxon>
        <taxon>Helicina</taxon>
        <taxon>Helicoidea</taxon>
        <taxon>Geomitridae</taxon>
        <taxon>Candidula</taxon>
    </lineage>
</organism>
<dbReference type="Proteomes" id="UP000678393">
    <property type="component" value="Unassembled WGS sequence"/>
</dbReference>
<comment type="similarity">
    <text evidence="3">Belongs to the CENP-N/CHL4 family.</text>
</comment>
<evidence type="ECO:0000313" key="7">
    <source>
        <dbReference type="EMBL" id="CAG5126164.1"/>
    </source>
</evidence>
<protein>
    <recommendedName>
        <fullName evidence="9">Centromere protein N</fullName>
    </recommendedName>
</protein>
<dbReference type="GO" id="GO:0034080">
    <property type="term" value="P:CENP-A containing chromatin assembly"/>
    <property type="evidence" value="ECO:0007669"/>
    <property type="project" value="InterPro"/>
</dbReference>
<dbReference type="GO" id="GO:0005654">
    <property type="term" value="C:nucleoplasm"/>
    <property type="evidence" value="ECO:0007669"/>
    <property type="project" value="TreeGrafter"/>
</dbReference>
<comment type="subcellular location">
    <subcellularLocation>
        <location evidence="2">Chromosome</location>
        <location evidence="2">Centromere</location>
    </subcellularLocation>
    <subcellularLocation>
        <location evidence="1">Nucleus</location>
    </subcellularLocation>
</comment>
<reference evidence="7" key="1">
    <citation type="submission" date="2021-04" db="EMBL/GenBank/DDBJ databases">
        <authorList>
            <consortium name="Molecular Ecology Group"/>
        </authorList>
    </citation>
    <scope>NUCLEOTIDE SEQUENCE</scope>
</reference>
<evidence type="ECO:0000256" key="2">
    <source>
        <dbReference type="ARBA" id="ARBA00004584"/>
    </source>
</evidence>
<comment type="caution">
    <text evidence="7">The sequence shown here is derived from an EMBL/GenBank/DDBJ whole genome shotgun (WGS) entry which is preliminary data.</text>
</comment>
<evidence type="ECO:0000256" key="3">
    <source>
        <dbReference type="ARBA" id="ARBA00005566"/>
    </source>
</evidence>
<name>A0A8S3Z9C9_9EUPU</name>
<dbReference type="OrthoDB" id="6585699at2759"/>
<dbReference type="InterPro" id="IPR052011">
    <property type="entry name" value="CENP-NAC/CAD_complex"/>
</dbReference>
<evidence type="ECO:0000256" key="1">
    <source>
        <dbReference type="ARBA" id="ARBA00004123"/>
    </source>
</evidence>